<keyword evidence="2" id="KW-1185">Reference proteome</keyword>
<dbReference type="EMBL" id="QRDX01000003">
    <property type="protein sequence ID" value="RED48882.1"/>
    <property type="molecule type" value="Genomic_DNA"/>
</dbReference>
<sequence length="50" mass="6096">MEPNLPELPTFEPNLPEELPLNEWKFKETLLDNLRFFKSLIYLTKRVFML</sequence>
<name>A0A3D9HH66_9FLAO</name>
<gene>
    <name evidence="1" type="ORF">DFQ02_103213</name>
</gene>
<protein>
    <submittedName>
        <fullName evidence="1">Uncharacterized protein</fullName>
    </submittedName>
</protein>
<evidence type="ECO:0000313" key="1">
    <source>
        <dbReference type="EMBL" id="RED48882.1"/>
    </source>
</evidence>
<organism evidence="1 2">
    <name type="scientific">Seonamhaeicola aphaedonensis</name>
    <dbReference type="NCBI Taxonomy" id="1461338"/>
    <lineage>
        <taxon>Bacteria</taxon>
        <taxon>Pseudomonadati</taxon>
        <taxon>Bacteroidota</taxon>
        <taxon>Flavobacteriia</taxon>
        <taxon>Flavobacteriales</taxon>
        <taxon>Flavobacteriaceae</taxon>
    </lineage>
</organism>
<dbReference type="RefSeq" id="WP_220340231.1">
    <property type="nucleotide sequence ID" value="NZ_QRDX01000003.1"/>
</dbReference>
<proteinExistence type="predicted"/>
<comment type="caution">
    <text evidence="1">The sequence shown here is derived from an EMBL/GenBank/DDBJ whole genome shotgun (WGS) entry which is preliminary data.</text>
</comment>
<accession>A0A3D9HH66</accession>
<reference evidence="1 2" key="1">
    <citation type="submission" date="2018-07" db="EMBL/GenBank/DDBJ databases">
        <title>Genomic Encyclopedia of Type Strains, Phase III (KMG-III): the genomes of soil and plant-associated and newly described type strains.</title>
        <authorList>
            <person name="Whitman W."/>
        </authorList>
    </citation>
    <scope>NUCLEOTIDE SEQUENCE [LARGE SCALE GENOMIC DNA]</scope>
    <source>
        <strain evidence="1 2">CECT 8487</strain>
    </source>
</reference>
<evidence type="ECO:0000313" key="2">
    <source>
        <dbReference type="Proteomes" id="UP000256629"/>
    </source>
</evidence>
<dbReference type="Proteomes" id="UP000256629">
    <property type="component" value="Unassembled WGS sequence"/>
</dbReference>
<dbReference type="AlphaFoldDB" id="A0A3D9HH66"/>